<comment type="function">
    <text evidence="1">Positive regulator of amino acid starvation-induced autophagy.</text>
</comment>
<accession>A0A813NGM3</accession>
<evidence type="ECO:0000313" key="14">
    <source>
        <dbReference type="EMBL" id="CAF3516522.1"/>
    </source>
</evidence>
<evidence type="ECO:0000256" key="10">
    <source>
        <dbReference type="SAM" id="Coils"/>
    </source>
</evidence>
<keyword evidence="8 10" id="KW-0175">Coiled coil</keyword>
<feature type="coiled-coil region" evidence="10">
    <location>
        <begin position="70"/>
        <end position="97"/>
    </location>
</feature>
<evidence type="ECO:0000313" key="13">
    <source>
        <dbReference type="EMBL" id="CAF0866346.1"/>
    </source>
</evidence>
<dbReference type="PANTHER" id="PTHR21614">
    <property type="entry name" value="SHORT COILED COIL PROTEIN"/>
    <property type="match status" value="1"/>
</dbReference>
<dbReference type="GO" id="GO:0005829">
    <property type="term" value="C:cytosol"/>
    <property type="evidence" value="ECO:0007669"/>
    <property type="project" value="UniProtKB-SubCell"/>
</dbReference>
<comment type="subcellular location">
    <subcellularLocation>
        <location evidence="3">Cytoplasm</location>
        <location evidence="3">Cytosol</location>
    </subcellularLocation>
    <subcellularLocation>
        <location evidence="2">Golgi apparatus membrane</location>
        <topology evidence="2">Peripheral membrane protein</topology>
        <orientation evidence="2">Cytoplasmic side</orientation>
    </subcellularLocation>
    <subcellularLocation>
        <location evidence="4">Golgi apparatus</location>
        <location evidence="4">trans-Golgi network</location>
    </subcellularLocation>
</comment>
<dbReference type="Gene3D" id="1.10.287.1490">
    <property type="match status" value="1"/>
</dbReference>
<dbReference type="EMBL" id="CAJOBC010000009">
    <property type="protein sequence ID" value="CAF3516522.1"/>
    <property type="molecule type" value="Genomic_DNA"/>
</dbReference>
<evidence type="ECO:0000313" key="15">
    <source>
        <dbReference type="EMBL" id="CAF3651156.1"/>
    </source>
</evidence>
<feature type="coiled-coil region" evidence="10">
    <location>
        <begin position="197"/>
        <end position="368"/>
    </location>
</feature>
<keyword evidence="6" id="KW-0963">Cytoplasm</keyword>
<dbReference type="GO" id="GO:0000139">
    <property type="term" value="C:Golgi membrane"/>
    <property type="evidence" value="ECO:0007669"/>
    <property type="project" value="UniProtKB-SubCell"/>
</dbReference>
<evidence type="ECO:0000256" key="2">
    <source>
        <dbReference type="ARBA" id="ARBA00004255"/>
    </source>
</evidence>
<evidence type="ECO:0000256" key="1">
    <source>
        <dbReference type="ARBA" id="ARBA00002743"/>
    </source>
</evidence>
<dbReference type="Proteomes" id="UP000663829">
    <property type="component" value="Unassembled WGS sequence"/>
</dbReference>
<dbReference type="Proteomes" id="UP000681722">
    <property type="component" value="Unassembled WGS sequence"/>
</dbReference>
<evidence type="ECO:0000256" key="11">
    <source>
        <dbReference type="SAM" id="MobiDB-lite"/>
    </source>
</evidence>
<evidence type="ECO:0000256" key="3">
    <source>
        <dbReference type="ARBA" id="ARBA00004514"/>
    </source>
</evidence>
<evidence type="ECO:0000256" key="5">
    <source>
        <dbReference type="ARBA" id="ARBA00010880"/>
    </source>
</evidence>
<evidence type="ECO:0000313" key="12">
    <source>
        <dbReference type="EMBL" id="CAF0738445.1"/>
    </source>
</evidence>
<dbReference type="EMBL" id="CAJNOQ010000009">
    <property type="protein sequence ID" value="CAF0738445.1"/>
    <property type="molecule type" value="Genomic_DNA"/>
</dbReference>
<comment type="similarity">
    <text evidence="5">Belongs to the SCOC family.</text>
</comment>
<dbReference type="Proteomes" id="UP000677228">
    <property type="component" value="Unassembled WGS sequence"/>
</dbReference>
<keyword evidence="16" id="KW-1185">Reference proteome</keyword>
<dbReference type="EMBL" id="CAJOBA010002584">
    <property type="protein sequence ID" value="CAF3651156.1"/>
    <property type="molecule type" value="Genomic_DNA"/>
</dbReference>
<evidence type="ECO:0000256" key="7">
    <source>
        <dbReference type="ARBA" id="ARBA00023034"/>
    </source>
</evidence>
<name>A0A813NGM3_9BILA</name>
<evidence type="ECO:0000313" key="16">
    <source>
        <dbReference type="Proteomes" id="UP000663829"/>
    </source>
</evidence>
<evidence type="ECO:0000256" key="9">
    <source>
        <dbReference type="ARBA" id="ARBA00023136"/>
    </source>
</evidence>
<dbReference type="InterPro" id="IPR019357">
    <property type="entry name" value="SCOC"/>
</dbReference>
<evidence type="ECO:0000256" key="8">
    <source>
        <dbReference type="ARBA" id="ARBA00023054"/>
    </source>
</evidence>
<dbReference type="GO" id="GO:0005802">
    <property type="term" value="C:trans-Golgi network"/>
    <property type="evidence" value="ECO:0007669"/>
    <property type="project" value="TreeGrafter"/>
</dbReference>
<gene>
    <name evidence="12" type="ORF">GPM918_LOCUS118</name>
    <name evidence="13" type="ORF">OVA965_LOCUS7898</name>
    <name evidence="14" type="ORF">SRO942_LOCUS119</name>
    <name evidence="15" type="ORF">TMI583_LOCUS7894</name>
</gene>
<dbReference type="EMBL" id="CAJNOK010002583">
    <property type="protein sequence ID" value="CAF0866346.1"/>
    <property type="molecule type" value="Genomic_DNA"/>
</dbReference>
<dbReference type="AlphaFoldDB" id="A0A813NGM3"/>
<protein>
    <submittedName>
        <fullName evidence="12">Uncharacterized protein</fullName>
    </submittedName>
</protein>
<feature type="region of interest" description="Disordered" evidence="11">
    <location>
        <begin position="29"/>
        <end position="49"/>
    </location>
</feature>
<keyword evidence="9" id="KW-0472">Membrane</keyword>
<dbReference type="Proteomes" id="UP000682733">
    <property type="component" value="Unassembled WGS sequence"/>
</dbReference>
<comment type="caution">
    <text evidence="12">The sequence shown here is derived from an EMBL/GenBank/DDBJ whole genome shotgun (WGS) entry which is preliminary data.</text>
</comment>
<dbReference type="Pfam" id="PF10224">
    <property type="entry name" value="DUF2205"/>
    <property type="match status" value="1"/>
</dbReference>
<dbReference type="Gene3D" id="1.20.5.170">
    <property type="match status" value="1"/>
</dbReference>
<dbReference type="OrthoDB" id="8799554at2759"/>
<organism evidence="12 16">
    <name type="scientific">Didymodactylos carnosus</name>
    <dbReference type="NCBI Taxonomy" id="1234261"/>
    <lineage>
        <taxon>Eukaryota</taxon>
        <taxon>Metazoa</taxon>
        <taxon>Spiralia</taxon>
        <taxon>Gnathifera</taxon>
        <taxon>Rotifera</taxon>
        <taxon>Eurotatoria</taxon>
        <taxon>Bdelloidea</taxon>
        <taxon>Philodinida</taxon>
        <taxon>Philodinidae</taxon>
        <taxon>Didymodactylos</taxon>
    </lineage>
</organism>
<evidence type="ECO:0000256" key="6">
    <source>
        <dbReference type="ARBA" id="ARBA00022490"/>
    </source>
</evidence>
<proteinExistence type="inferred from homology"/>
<evidence type="ECO:0000256" key="4">
    <source>
        <dbReference type="ARBA" id="ARBA00004601"/>
    </source>
</evidence>
<sequence>MANSRPYVGLFAAVMSRIRENTENSATINNGLIESESDGGDSLSTHSRQSYDYNYNSEEEEEKLQFISQVLVLQKTLDDLSKRVDSVKEENLKLRSENQVLGQYIENLMAASNILSLFEHTMSVSPSNLEIQGSFMRVPPPKEVTKSLERRSSHEQLQQRHVSYRSSIVTPIQQKPKLSLTKTEQNTNKQPVKNDETETMRTKIVNLEDEIRRLKRKIEELEKEIIDLQKQIRTKDKKIAELTKENEDLKKTLTYQKQVDDFKLANTQLLDENEQLKAEINRLEMAQKNAAQSNEEVEALREHYERQLKQMRQEHAKELKQRDDKIEFLKKQIADSLKDNSWERQAQIEVLTKELKRTHEEYELIKHKLLSYQNKKGSCANCSDMLARLEVKTKALREKDSIIQELVTLMQKFKTQLTNQDDLMKLLSTYNNTSIH</sequence>
<dbReference type="PANTHER" id="PTHR21614:SF0">
    <property type="entry name" value="GEO08385P1"/>
    <property type="match status" value="1"/>
</dbReference>
<reference evidence="12" key="1">
    <citation type="submission" date="2021-02" db="EMBL/GenBank/DDBJ databases">
        <authorList>
            <person name="Nowell W R."/>
        </authorList>
    </citation>
    <scope>NUCLEOTIDE SEQUENCE</scope>
</reference>
<keyword evidence="7" id="KW-0333">Golgi apparatus</keyword>